<keyword evidence="3" id="KW-1185">Reference proteome</keyword>
<evidence type="ECO:0000256" key="1">
    <source>
        <dbReference type="SAM" id="MobiDB-lite"/>
    </source>
</evidence>
<proteinExistence type="predicted"/>
<organism evidence="2 3">
    <name type="scientific">Mycteria americana</name>
    <name type="common">Wood stork</name>
    <dbReference type="NCBI Taxonomy" id="33587"/>
    <lineage>
        <taxon>Eukaryota</taxon>
        <taxon>Metazoa</taxon>
        <taxon>Chordata</taxon>
        <taxon>Craniata</taxon>
        <taxon>Vertebrata</taxon>
        <taxon>Euteleostomi</taxon>
        <taxon>Archelosauria</taxon>
        <taxon>Archosauria</taxon>
        <taxon>Dinosauria</taxon>
        <taxon>Saurischia</taxon>
        <taxon>Theropoda</taxon>
        <taxon>Coelurosauria</taxon>
        <taxon>Aves</taxon>
        <taxon>Neognathae</taxon>
        <taxon>Neoaves</taxon>
        <taxon>Aequornithes</taxon>
        <taxon>Ciconiiformes</taxon>
        <taxon>Ciconiidae</taxon>
        <taxon>Mycteria</taxon>
    </lineage>
</organism>
<name>A0AAN7NSA5_MYCAM</name>
<feature type="compositionally biased region" description="Polar residues" evidence="1">
    <location>
        <begin position="1"/>
        <end position="12"/>
    </location>
</feature>
<evidence type="ECO:0000313" key="2">
    <source>
        <dbReference type="EMBL" id="KAK4817086.1"/>
    </source>
</evidence>
<feature type="region of interest" description="Disordered" evidence="1">
    <location>
        <begin position="1"/>
        <end position="167"/>
    </location>
</feature>
<evidence type="ECO:0000313" key="3">
    <source>
        <dbReference type="Proteomes" id="UP001333110"/>
    </source>
</evidence>
<reference evidence="2 3" key="1">
    <citation type="journal article" date="2023" name="J. Hered.">
        <title>Chromosome-level genome of the wood stork (Mycteria americana) provides insight into avian chromosome evolution.</title>
        <authorList>
            <person name="Flamio R. Jr."/>
            <person name="Ramstad K.M."/>
        </authorList>
    </citation>
    <scope>NUCLEOTIDE SEQUENCE [LARGE SCALE GENOMIC DNA]</scope>
    <source>
        <strain evidence="2">JAX WOST 10</strain>
    </source>
</reference>
<dbReference type="AlphaFoldDB" id="A0AAN7NSA5"/>
<comment type="caution">
    <text evidence="2">The sequence shown here is derived from an EMBL/GenBank/DDBJ whole genome shotgun (WGS) entry which is preliminary data.</text>
</comment>
<feature type="compositionally biased region" description="Basic and acidic residues" evidence="1">
    <location>
        <begin position="25"/>
        <end position="66"/>
    </location>
</feature>
<feature type="compositionally biased region" description="Polar residues" evidence="1">
    <location>
        <begin position="72"/>
        <end position="84"/>
    </location>
</feature>
<gene>
    <name evidence="2" type="ORF">QYF61_027917</name>
</gene>
<feature type="compositionally biased region" description="Basic and acidic residues" evidence="1">
    <location>
        <begin position="85"/>
        <end position="167"/>
    </location>
</feature>
<accession>A0AAN7NSA5</accession>
<sequence>MSEPDSPQQCPLTEQDASRRKREEKRREEKRREEKRREEKRREEKRREEKRREEKRREEKGREEKGIFQLEGTYNNHLHTQTISAEEKRKEERRGEERRGEERRGEERRGEERRGEERRGEERRGEERRGEERREKRREEKRREEKRREEKRREEKRREEKRREERRDTIGGPVLAETCRTSQHTLLLGDLYTDSLLHPTSGVGGLMEIVQNCKPKQPQFPQPLLIRLVLQTLPQLRCPSLDTLQPLNVPLVVRDPKLNTVFEAAFQPLFPKPVALHGVVVTQVQDPTLGLVESYTTDLSPSIQPVQIPLQSLPTFKQINTPAQFGVICKLTEGALEPLIQIIDKDIKQSWPQH</sequence>
<protein>
    <submittedName>
        <fullName evidence="2">Uncharacterized protein</fullName>
    </submittedName>
</protein>
<dbReference type="EMBL" id="JAUNZN010000009">
    <property type="protein sequence ID" value="KAK4817086.1"/>
    <property type="molecule type" value="Genomic_DNA"/>
</dbReference>
<dbReference type="Proteomes" id="UP001333110">
    <property type="component" value="Unassembled WGS sequence"/>
</dbReference>